<proteinExistence type="predicted"/>
<organism evidence="1 2">
    <name type="scientific">Nicotiana tabacum</name>
    <name type="common">Common tobacco</name>
    <dbReference type="NCBI Taxonomy" id="4097"/>
    <lineage>
        <taxon>Eukaryota</taxon>
        <taxon>Viridiplantae</taxon>
        <taxon>Streptophyta</taxon>
        <taxon>Embryophyta</taxon>
        <taxon>Tracheophyta</taxon>
        <taxon>Spermatophyta</taxon>
        <taxon>Magnoliopsida</taxon>
        <taxon>eudicotyledons</taxon>
        <taxon>Gunneridae</taxon>
        <taxon>Pentapetalae</taxon>
        <taxon>asterids</taxon>
        <taxon>lamiids</taxon>
        <taxon>Solanales</taxon>
        <taxon>Solanaceae</taxon>
        <taxon>Nicotianoideae</taxon>
        <taxon>Nicotianeae</taxon>
        <taxon>Nicotiana</taxon>
    </lineage>
</organism>
<accession>A0AC58TLD1</accession>
<sequence length="178" mass="20863">MPPHISNSEGGFRLYDEVDVFDNDGKWFGFIYGKIGSDYIAYFPITDEELKYPPDVLRTHQEWTYKGSYYEATIVSRIGTSRYKVRYKTLLTKDESELLEEIVTDSEVRPVPPHIVKPEGGFRLYDGVDVFDNDGWWFGFIYRKTGSDDIVYFPTTNEELAYPHDVLRAHQEWTYKGE</sequence>
<gene>
    <name evidence="2" type="primary">LOC142175319</name>
</gene>
<protein>
    <submittedName>
        <fullName evidence="2">Protein AGENET DOMAIN (AGD)-CONTAINING P1-like</fullName>
    </submittedName>
</protein>
<keyword evidence="1" id="KW-1185">Reference proteome</keyword>
<evidence type="ECO:0000313" key="1">
    <source>
        <dbReference type="Proteomes" id="UP000790787"/>
    </source>
</evidence>
<dbReference type="Proteomes" id="UP000790787">
    <property type="component" value="Chromosome 21"/>
</dbReference>
<name>A0AC58TLD1_TOBAC</name>
<reference evidence="1" key="1">
    <citation type="journal article" date="2014" name="Nat. Commun.">
        <title>The tobacco genome sequence and its comparison with those of tomato and potato.</title>
        <authorList>
            <person name="Sierro N."/>
            <person name="Battey J.N."/>
            <person name="Ouadi S."/>
            <person name="Bakaher N."/>
            <person name="Bovet L."/>
            <person name="Willig A."/>
            <person name="Goepfert S."/>
            <person name="Peitsch M.C."/>
            <person name="Ivanov N.V."/>
        </authorList>
    </citation>
    <scope>NUCLEOTIDE SEQUENCE [LARGE SCALE GENOMIC DNA]</scope>
</reference>
<dbReference type="RefSeq" id="XP_075098005.1">
    <property type="nucleotide sequence ID" value="XM_075241904.1"/>
</dbReference>
<evidence type="ECO:0000313" key="2">
    <source>
        <dbReference type="RefSeq" id="XP_075098005.1"/>
    </source>
</evidence>
<reference evidence="2" key="2">
    <citation type="submission" date="2025-08" db="UniProtKB">
        <authorList>
            <consortium name="RefSeq"/>
        </authorList>
    </citation>
    <scope>IDENTIFICATION</scope>
    <source>
        <tissue evidence="2">Leaf</tissue>
    </source>
</reference>